<reference evidence="1 2" key="1">
    <citation type="submission" date="2019-03" db="EMBL/GenBank/DDBJ databases">
        <title>Genomic Encyclopedia of Type Strains, Phase IV (KMG-IV): sequencing the most valuable type-strain genomes for metagenomic binning, comparative biology and taxonomic classification.</title>
        <authorList>
            <person name="Goeker M."/>
        </authorList>
    </citation>
    <scope>NUCLEOTIDE SEQUENCE [LARGE SCALE GENOMIC DNA]</scope>
    <source>
        <strain evidence="1 2">DSM 45361</strain>
    </source>
</reference>
<dbReference type="AlphaFoldDB" id="A0A4V3D0H2"/>
<comment type="caution">
    <text evidence="1">The sequence shown here is derived from an EMBL/GenBank/DDBJ whole genome shotgun (WGS) entry which is preliminary data.</text>
</comment>
<dbReference type="Proteomes" id="UP000295444">
    <property type="component" value="Unassembled WGS sequence"/>
</dbReference>
<evidence type="ECO:0000313" key="1">
    <source>
        <dbReference type="EMBL" id="TDQ05505.1"/>
    </source>
</evidence>
<protein>
    <submittedName>
        <fullName evidence="1">Uncharacterized protein</fullName>
    </submittedName>
</protein>
<sequence length="155" mass="16032">MSACSFGANGSGFRVHDVPGCMLTAAEVTRQSGLSMSSAVDAGAHTALPDGERLCVYSGPGRERVSVQVMLTDHDGAFAEQRKQLSTASDVSSVEVGDEAARGVTIRDFGSRITIVARVGAGYLRVDVDAPYALGTSAPVRAEHLANACVEAMTA</sequence>
<gene>
    <name evidence="1" type="ORF">EV186_1011479</name>
</gene>
<evidence type="ECO:0000313" key="2">
    <source>
        <dbReference type="Proteomes" id="UP000295444"/>
    </source>
</evidence>
<proteinExistence type="predicted"/>
<dbReference type="EMBL" id="SNXZ01000001">
    <property type="protein sequence ID" value="TDQ05505.1"/>
    <property type="molecule type" value="Genomic_DNA"/>
</dbReference>
<keyword evidence="2" id="KW-1185">Reference proteome</keyword>
<accession>A0A4V3D0H2</accession>
<name>A0A4V3D0H2_LABRH</name>
<organism evidence="1 2">
    <name type="scientific">Labedaea rhizosphaerae</name>
    <dbReference type="NCBI Taxonomy" id="598644"/>
    <lineage>
        <taxon>Bacteria</taxon>
        <taxon>Bacillati</taxon>
        <taxon>Actinomycetota</taxon>
        <taxon>Actinomycetes</taxon>
        <taxon>Pseudonocardiales</taxon>
        <taxon>Pseudonocardiaceae</taxon>
        <taxon>Labedaea</taxon>
    </lineage>
</organism>